<dbReference type="Pfam" id="PF00078">
    <property type="entry name" value="RVT_1"/>
    <property type="match status" value="1"/>
</dbReference>
<protein>
    <recommendedName>
        <fullName evidence="21">Integrase catalytic domain-containing protein</fullName>
    </recommendedName>
</protein>
<evidence type="ECO:0000256" key="5">
    <source>
        <dbReference type="ARBA" id="ARBA00022722"/>
    </source>
</evidence>
<keyword evidence="8" id="KW-0255">Endonuclease</keyword>
<evidence type="ECO:0008006" key="21">
    <source>
        <dbReference type="Google" id="ProtNLM"/>
    </source>
</evidence>
<keyword evidence="3" id="KW-0808">Transferase</keyword>
<dbReference type="Gene3D" id="3.30.70.270">
    <property type="match status" value="2"/>
</dbReference>
<evidence type="ECO:0000256" key="6">
    <source>
        <dbReference type="ARBA" id="ARBA00022723"/>
    </source>
</evidence>
<dbReference type="GO" id="GO:0003964">
    <property type="term" value="F:RNA-directed DNA polymerase activity"/>
    <property type="evidence" value="ECO:0007669"/>
    <property type="project" value="UniProtKB-KW"/>
</dbReference>
<dbReference type="InterPro" id="IPR050951">
    <property type="entry name" value="Retrovirus_Pol_polyprotein"/>
</dbReference>
<dbReference type="PANTHER" id="PTHR37984">
    <property type="entry name" value="PROTEIN CBG26694"/>
    <property type="match status" value="1"/>
</dbReference>
<feature type="domain" description="Reverse transcriptase" evidence="17">
    <location>
        <begin position="1"/>
        <end position="102"/>
    </location>
</feature>
<reference evidence="19" key="1">
    <citation type="submission" date="2021-07" db="EMBL/GenBank/DDBJ databases">
        <title>Genome Resource of American Ginseng Black Spot Pathogen Alternaria panax.</title>
        <authorList>
            <person name="Qiu C."/>
            <person name="Wang W."/>
            <person name="Liu Z."/>
        </authorList>
    </citation>
    <scope>NUCLEOTIDE SEQUENCE</scope>
    <source>
        <strain evidence="19">BNCC115425</strain>
    </source>
</reference>
<evidence type="ECO:0000256" key="2">
    <source>
        <dbReference type="ARBA" id="ARBA00022670"/>
    </source>
</evidence>
<dbReference type="GO" id="GO:0006310">
    <property type="term" value="P:DNA recombination"/>
    <property type="evidence" value="ECO:0007669"/>
    <property type="project" value="UniProtKB-KW"/>
</dbReference>
<sequence length="730" mass="84886">MPFGLTNAPVTFQSVINNALYEYLGIFVTAYIDDVLVYSSGTLEEYVEYPGKCEFYTKETEYLGFIISIEGVKMNLKKTAAVQEWLTPKTVKDVQSFLGFANYYRKFIKDYLKIIIPLSEITKKEIGFKWNEEHQEAFDRIKQIFLEAPVLEMYDPKRGTRCLDKKWRPVFYHLRKFSGVELNYDVYDKELLGVVDSFEQWEVYLLGLLHQIEVFTDYQNLAGFMTTKKLNRRQVRWAEMLAQFDFKITYRAGTLNGAADALSRRSDLREESYGEPHKAMFRKMPDGTLRYNQPELARIAKVAEKFEPDENGSDELLQDEREYRDMIRGNRTYVPPHLRTNLIKELYESLEYGHASLEEMVRRLAKVFAIPRLRAKVQDVLGNCLACHQNKPKRHKPYGLLQPLPPPTRPWSSVTMDFIVKLPKSLEPGSGRLCDTILVIVCRHTKGAKFVPTEETITADECAYEVSKALMSEHGIPEEFITDRDKLFTSKYWNTFLAKLGVKKKLSTSFHPETDGQTERTNQTLEQYLRMYANKLQDNWVELLPTAQLAYNSTRSATTKYSPHYANYGYKPVAHRDPKDIESIAVSADDKARLMQKLHKELSKNIAHRNLTTAKAANKQRIKRPTFKKGDKVFLSRQNLKTKRPSKKLDNLRVGPFEVLEEIGKVNYKLQLPPGMRIHPVFHKKLLERAPPDAELATNIELEDDEYEVEEIRDLQKIGRQWKYLVKWLG</sequence>
<evidence type="ECO:0000256" key="15">
    <source>
        <dbReference type="ARBA" id="ARBA00023125"/>
    </source>
</evidence>
<evidence type="ECO:0000256" key="11">
    <source>
        <dbReference type="ARBA" id="ARBA00022884"/>
    </source>
</evidence>
<keyword evidence="2" id="KW-0645">Protease</keyword>
<evidence type="ECO:0000313" key="20">
    <source>
        <dbReference type="Proteomes" id="UP001199106"/>
    </source>
</evidence>
<dbReference type="GO" id="GO:0015074">
    <property type="term" value="P:DNA integration"/>
    <property type="evidence" value="ECO:0007669"/>
    <property type="project" value="UniProtKB-KW"/>
</dbReference>
<keyword evidence="20" id="KW-1185">Reference proteome</keyword>
<dbReference type="InterPro" id="IPR036397">
    <property type="entry name" value="RNaseH_sf"/>
</dbReference>
<comment type="subunit">
    <text evidence="1">Component of the NuA4 histone acetyltransferase complex.</text>
</comment>
<keyword evidence="6" id="KW-0479">Metal-binding</keyword>
<keyword evidence="5" id="KW-0540">Nuclease</keyword>
<dbReference type="GO" id="GO:0003887">
    <property type="term" value="F:DNA-directed DNA polymerase activity"/>
    <property type="evidence" value="ECO:0007669"/>
    <property type="project" value="UniProtKB-KW"/>
</dbReference>
<comment type="caution">
    <text evidence="19">The sequence shown here is derived from an EMBL/GenBank/DDBJ whole genome shotgun (WGS) entry which is preliminary data.</text>
</comment>
<keyword evidence="4" id="KW-0548">Nucleotidyltransferase</keyword>
<dbReference type="GO" id="GO:0003723">
    <property type="term" value="F:RNA binding"/>
    <property type="evidence" value="ECO:0007669"/>
    <property type="project" value="UniProtKB-KW"/>
</dbReference>
<dbReference type="InterPro" id="IPR041373">
    <property type="entry name" value="RT_RNaseH"/>
</dbReference>
<dbReference type="Pfam" id="PF24626">
    <property type="entry name" value="SH3_Tf2-1"/>
    <property type="match status" value="1"/>
</dbReference>
<dbReference type="InterPro" id="IPR016197">
    <property type="entry name" value="Chromo-like_dom_sf"/>
</dbReference>
<keyword evidence="13" id="KW-0695">RNA-directed DNA polymerase</keyword>
<keyword evidence="10" id="KW-0460">Magnesium</keyword>
<dbReference type="InterPro" id="IPR041588">
    <property type="entry name" value="Integrase_H2C2"/>
</dbReference>
<name>A0AAD4ILK9_9PLEO</name>
<evidence type="ECO:0000256" key="7">
    <source>
        <dbReference type="ARBA" id="ARBA00022750"/>
    </source>
</evidence>
<evidence type="ECO:0000313" key="19">
    <source>
        <dbReference type="EMBL" id="KAG9196684.1"/>
    </source>
</evidence>
<dbReference type="Pfam" id="PF17921">
    <property type="entry name" value="Integrase_H2C2"/>
    <property type="match status" value="1"/>
</dbReference>
<dbReference type="FunFam" id="3.30.70.270:FF:000063">
    <property type="entry name" value="Zinc knuckle domaincontaining protein"/>
    <property type="match status" value="1"/>
</dbReference>
<organism evidence="19 20">
    <name type="scientific">Alternaria panax</name>
    <dbReference type="NCBI Taxonomy" id="48097"/>
    <lineage>
        <taxon>Eukaryota</taxon>
        <taxon>Fungi</taxon>
        <taxon>Dikarya</taxon>
        <taxon>Ascomycota</taxon>
        <taxon>Pezizomycotina</taxon>
        <taxon>Dothideomycetes</taxon>
        <taxon>Pleosporomycetidae</taxon>
        <taxon>Pleosporales</taxon>
        <taxon>Pleosporineae</taxon>
        <taxon>Pleosporaceae</taxon>
        <taxon>Alternaria</taxon>
        <taxon>Alternaria sect. Panax</taxon>
    </lineage>
</organism>
<evidence type="ECO:0000256" key="4">
    <source>
        <dbReference type="ARBA" id="ARBA00022695"/>
    </source>
</evidence>
<keyword evidence="12" id="KW-0229">DNA integration</keyword>
<evidence type="ECO:0000256" key="14">
    <source>
        <dbReference type="ARBA" id="ARBA00022932"/>
    </source>
</evidence>
<dbReference type="InterPro" id="IPR056924">
    <property type="entry name" value="SH3_Tf2-1"/>
</dbReference>
<proteinExistence type="predicted"/>
<dbReference type="InterPro" id="IPR043128">
    <property type="entry name" value="Rev_trsase/Diguanyl_cyclase"/>
</dbReference>
<evidence type="ECO:0000256" key="12">
    <source>
        <dbReference type="ARBA" id="ARBA00022908"/>
    </source>
</evidence>
<evidence type="ECO:0000256" key="16">
    <source>
        <dbReference type="ARBA" id="ARBA00023172"/>
    </source>
</evidence>
<dbReference type="InterPro" id="IPR000477">
    <property type="entry name" value="RT_dom"/>
</dbReference>
<keyword evidence="7" id="KW-0064">Aspartyl protease</keyword>
<accession>A0AAD4ILK9</accession>
<dbReference type="GO" id="GO:0004519">
    <property type="term" value="F:endonuclease activity"/>
    <property type="evidence" value="ECO:0007669"/>
    <property type="project" value="UniProtKB-KW"/>
</dbReference>
<dbReference type="Pfam" id="PF17917">
    <property type="entry name" value="RT_RNaseH"/>
    <property type="match status" value="1"/>
</dbReference>
<dbReference type="Gene3D" id="1.10.340.70">
    <property type="match status" value="1"/>
</dbReference>
<dbReference type="CDD" id="cd00024">
    <property type="entry name" value="CD_CSD"/>
    <property type="match status" value="1"/>
</dbReference>
<evidence type="ECO:0000256" key="13">
    <source>
        <dbReference type="ARBA" id="ARBA00022918"/>
    </source>
</evidence>
<feature type="domain" description="Integrase catalytic" evidence="18">
    <location>
        <begin position="406"/>
        <end position="580"/>
    </location>
</feature>
<dbReference type="PROSITE" id="PS50994">
    <property type="entry name" value="INTEGRASE"/>
    <property type="match status" value="1"/>
</dbReference>
<keyword evidence="14" id="KW-0239">DNA-directed DNA polymerase</keyword>
<dbReference type="GO" id="GO:0046872">
    <property type="term" value="F:metal ion binding"/>
    <property type="evidence" value="ECO:0007669"/>
    <property type="project" value="UniProtKB-KW"/>
</dbReference>
<evidence type="ECO:0000259" key="18">
    <source>
        <dbReference type="PROSITE" id="PS50994"/>
    </source>
</evidence>
<evidence type="ECO:0000256" key="3">
    <source>
        <dbReference type="ARBA" id="ARBA00022679"/>
    </source>
</evidence>
<gene>
    <name evidence="19" type="ORF">G6011_01805</name>
</gene>
<evidence type="ECO:0000256" key="1">
    <source>
        <dbReference type="ARBA" id="ARBA00011353"/>
    </source>
</evidence>
<dbReference type="SUPFAM" id="SSF54160">
    <property type="entry name" value="Chromo domain-like"/>
    <property type="match status" value="1"/>
</dbReference>
<keyword evidence="9" id="KW-0378">Hydrolase</keyword>
<dbReference type="InterPro" id="IPR001584">
    <property type="entry name" value="Integrase_cat-core"/>
</dbReference>
<dbReference type="Proteomes" id="UP001199106">
    <property type="component" value="Unassembled WGS sequence"/>
</dbReference>
<dbReference type="CDD" id="cd09274">
    <property type="entry name" value="RNase_HI_RT_Ty3"/>
    <property type="match status" value="1"/>
</dbReference>
<dbReference type="SUPFAM" id="SSF56672">
    <property type="entry name" value="DNA/RNA polymerases"/>
    <property type="match status" value="1"/>
</dbReference>
<evidence type="ECO:0000256" key="8">
    <source>
        <dbReference type="ARBA" id="ARBA00022759"/>
    </source>
</evidence>
<dbReference type="InterPro" id="IPR012337">
    <property type="entry name" value="RNaseH-like_sf"/>
</dbReference>
<keyword evidence="11" id="KW-0694">RNA-binding</keyword>
<dbReference type="EMBL" id="JAANER010000001">
    <property type="protein sequence ID" value="KAG9196684.1"/>
    <property type="molecule type" value="Genomic_DNA"/>
</dbReference>
<dbReference type="AlphaFoldDB" id="A0AAD4ILK9"/>
<dbReference type="PANTHER" id="PTHR37984:SF5">
    <property type="entry name" value="PROTEIN NYNRIN-LIKE"/>
    <property type="match status" value="1"/>
</dbReference>
<dbReference type="GO" id="GO:0005634">
    <property type="term" value="C:nucleus"/>
    <property type="evidence" value="ECO:0007669"/>
    <property type="project" value="UniProtKB-ARBA"/>
</dbReference>
<keyword evidence="16" id="KW-0233">DNA recombination</keyword>
<dbReference type="PROSITE" id="PS50878">
    <property type="entry name" value="RT_POL"/>
    <property type="match status" value="1"/>
</dbReference>
<keyword evidence="15" id="KW-0238">DNA-binding</keyword>
<dbReference type="GO" id="GO:0004190">
    <property type="term" value="F:aspartic-type endopeptidase activity"/>
    <property type="evidence" value="ECO:0007669"/>
    <property type="project" value="UniProtKB-KW"/>
</dbReference>
<dbReference type="GO" id="GO:0003677">
    <property type="term" value="F:DNA binding"/>
    <property type="evidence" value="ECO:0007669"/>
    <property type="project" value="UniProtKB-KW"/>
</dbReference>
<dbReference type="InterPro" id="IPR043502">
    <property type="entry name" value="DNA/RNA_pol_sf"/>
</dbReference>
<dbReference type="SUPFAM" id="SSF53098">
    <property type="entry name" value="Ribonuclease H-like"/>
    <property type="match status" value="1"/>
</dbReference>
<dbReference type="Gene3D" id="3.30.420.10">
    <property type="entry name" value="Ribonuclease H-like superfamily/Ribonuclease H"/>
    <property type="match status" value="1"/>
</dbReference>
<dbReference type="GO" id="GO:0006508">
    <property type="term" value="P:proteolysis"/>
    <property type="evidence" value="ECO:0007669"/>
    <property type="project" value="UniProtKB-KW"/>
</dbReference>
<evidence type="ECO:0000256" key="9">
    <source>
        <dbReference type="ARBA" id="ARBA00022801"/>
    </source>
</evidence>
<evidence type="ECO:0000259" key="17">
    <source>
        <dbReference type="PROSITE" id="PS50878"/>
    </source>
</evidence>
<evidence type="ECO:0000256" key="10">
    <source>
        <dbReference type="ARBA" id="ARBA00022842"/>
    </source>
</evidence>